<name>A0A162LND9_9PROT</name>
<dbReference type="InterPro" id="IPR012668">
    <property type="entry name" value="CHP02466"/>
</dbReference>
<dbReference type="AlphaFoldDB" id="A0A162LND9"/>
<accession>A0A162LND9</accession>
<dbReference type="Pfam" id="PF13759">
    <property type="entry name" value="2OG-FeII_Oxy_5"/>
    <property type="match status" value="1"/>
</dbReference>
<organism evidence="1 2">
    <name type="scientific">Tistrella mobilis</name>
    <dbReference type="NCBI Taxonomy" id="171437"/>
    <lineage>
        <taxon>Bacteria</taxon>
        <taxon>Pseudomonadati</taxon>
        <taxon>Pseudomonadota</taxon>
        <taxon>Alphaproteobacteria</taxon>
        <taxon>Geminicoccales</taxon>
        <taxon>Geminicoccaceae</taxon>
        <taxon>Tistrella</taxon>
    </lineage>
</organism>
<dbReference type="Gene3D" id="2.60.120.620">
    <property type="entry name" value="q2cbj1_9rhob like domain"/>
    <property type="match status" value="1"/>
</dbReference>
<gene>
    <name evidence="1" type="ORF">AUP44_22705</name>
</gene>
<sequence>MARQAAFLLLQGRADAAAALCGRIQAIDPNLETFGAFTDLLTWARPRERLYPLVRALVDAGFANPRSFDLLAATAIWAGNIPAARELTSPERFLSITRLHGPDDPDLAPLVAELASGLEHYDRPGDRSIRMGSRRNHLEQSDSPVLRRLLDRLWRVACDYVDRLPADPANPFLRTRPAGFILKAWSVVSGAKTHHLPHLHATSWVNGVYYAEVPPVVAVAAGRPGWLRVGPAAGRGFAAAGDGDGPEGGAGRIGWDERWIRPEPGLVVLMPSHFTHETVPLGCDQRRICVAFELHPAAADQAGHRP</sequence>
<protein>
    <submittedName>
        <fullName evidence="1">Uncharacterized protein</fullName>
    </submittedName>
</protein>
<dbReference type="EMBL" id="LPZR01000053">
    <property type="protein sequence ID" value="KYO55940.1"/>
    <property type="molecule type" value="Genomic_DNA"/>
</dbReference>
<proteinExistence type="predicted"/>
<evidence type="ECO:0000313" key="2">
    <source>
        <dbReference type="Proteomes" id="UP000075787"/>
    </source>
</evidence>
<comment type="caution">
    <text evidence="1">The sequence shown here is derived from an EMBL/GenBank/DDBJ whole genome shotgun (WGS) entry which is preliminary data.</text>
</comment>
<reference evidence="1 2" key="1">
    <citation type="submission" date="2015-12" db="EMBL/GenBank/DDBJ databases">
        <title>Genome sequence of Tistrella mobilis MCCC 1A02139.</title>
        <authorList>
            <person name="Lu L."/>
            <person name="Lai Q."/>
            <person name="Shao Z."/>
            <person name="Qian P."/>
        </authorList>
    </citation>
    <scope>NUCLEOTIDE SEQUENCE [LARGE SCALE GENOMIC DNA]</scope>
    <source>
        <strain evidence="1 2">MCCC 1A02139</strain>
    </source>
</reference>
<dbReference type="Proteomes" id="UP000075787">
    <property type="component" value="Unassembled WGS sequence"/>
</dbReference>
<evidence type="ECO:0000313" key="1">
    <source>
        <dbReference type="EMBL" id="KYO55940.1"/>
    </source>
</evidence>